<feature type="transmembrane region" description="Helical" evidence="1">
    <location>
        <begin position="151"/>
        <end position="172"/>
    </location>
</feature>
<feature type="transmembrane region" description="Helical" evidence="1">
    <location>
        <begin position="62"/>
        <end position="84"/>
    </location>
</feature>
<accession>A0A7C4I509</accession>
<evidence type="ECO:0000313" key="2">
    <source>
        <dbReference type="EMBL" id="HGN90114.1"/>
    </source>
</evidence>
<sequence length="206" mass="22031">MLRKIAKFLSSGLKSIRLSLEISGTNVAVRRYFFSNSFDGVLTVTGLCLGAAVAPGTKVSTVVFAGLGASIAMLVSGFSGIYVTESAETRRRVREIEESMLRDVSDTIIGRAGLVGPLIASLIGGLSTFLLSLTVLLPYIVSLYMDELQPYAVFLSPAVGFMLLFVLGMFLGKFSKIDMVKTGLKMLGMGVVTAVMILLMELLLSL</sequence>
<evidence type="ECO:0000256" key="1">
    <source>
        <dbReference type="SAM" id="Phobius"/>
    </source>
</evidence>
<name>A0A7C4I509_CALS0</name>
<keyword evidence="1" id="KW-1133">Transmembrane helix</keyword>
<comment type="caution">
    <text evidence="2">The sequence shown here is derived from an EMBL/GenBank/DDBJ whole genome shotgun (WGS) entry which is preliminary data.</text>
</comment>
<feature type="transmembrane region" description="Helical" evidence="1">
    <location>
        <begin position="38"/>
        <end position="56"/>
    </location>
</feature>
<organism evidence="2">
    <name type="scientific">Caldiarchaeum subterraneum</name>
    <dbReference type="NCBI Taxonomy" id="311458"/>
    <lineage>
        <taxon>Archaea</taxon>
        <taxon>Nitrososphaerota</taxon>
        <taxon>Candidatus Caldarchaeales</taxon>
        <taxon>Candidatus Caldarchaeaceae</taxon>
        <taxon>Candidatus Caldarchaeum</taxon>
    </lineage>
</organism>
<feature type="transmembrane region" description="Helical" evidence="1">
    <location>
        <begin position="184"/>
        <end position="204"/>
    </location>
</feature>
<dbReference type="AlphaFoldDB" id="A0A7C4I509"/>
<evidence type="ECO:0008006" key="3">
    <source>
        <dbReference type="Google" id="ProtNLM"/>
    </source>
</evidence>
<gene>
    <name evidence="2" type="ORF">ENT82_03170</name>
</gene>
<dbReference type="EMBL" id="DTAD01000034">
    <property type="protein sequence ID" value="HGN90114.1"/>
    <property type="molecule type" value="Genomic_DNA"/>
</dbReference>
<proteinExistence type="predicted"/>
<keyword evidence="1" id="KW-0472">Membrane</keyword>
<reference evidence="2" key="1">
    <citation type="journal article" date="2020" name="mSystems">
        <title>Genome- and Community-Level Interaction Insights into Carbon Utilization and Element Cycling Functions of Hydrothermarchaeota in Hydrothermal Sediment.</title>
        <authorList>
            <person name="Zhou Z."/>
            <person name="Liu Y."/>
            <person name="Xu W."/>
            <person name="Pan J."/>
            <person name="Luo Z.H."/>
            <person name="Li M."/>
        </authorList>
    </citation>
    <scope>NUCLEOTIDE SEQUENCE [LARGE SCALE GENOMIC DNA]</scope>
    <source>
        <strain evidence="2">SpSt-613</strain>
    </source>
</reference>
<feature type="transmembrane region" description="Helical" evidence="1">
    <location>
        <begin position="118"/>
        <end position="145"/>
    </location>
</feature>
<keyword evidence="1" id="KW-0812">Transmembrane</keyword>
<protein>
    <recommendedName>
        <fullName evidence="3">VIT family protein</fullName>
    </recommendedName>
</protein>